<evidence type="ECO:0000256" key="1">
    <source>
        <dbReference type="ARBA" id="ARBA00001633"/>
    </source>
</evidence>
<evidence type="ECO:0000313" key="11">
    <source>
        <dbReference type="EMBL" id="MFC6788383.1"/>
    </source>
</evidence>
<dbReference type="EMBL" id="JBHSWN010000001">
    <property type="protein sequence ID" value="MFC6788383.1"/>
    <property type="molecule type" value="Genomic_DNA"/>
</dbReference>
<reference evidence="12" key="1">
    <citation type="journal article" date="2019" name="Int. J. Syst. Evol. Microbiol.">
        <title>The Global Catalogue of Microorganisms (GCM) 10K type strain sequencing project: providing services to taxonomists for standard genome sequencing and annotation.</title>
        <authorList>
            <consortium name="The Broad Institute Genomics Platform"/>
            <consortium name="The Broad Institute Genome Sequencing Center for Infectious Disease"/>
            <person name="Wu L."/>
            <person name="Ma J."/>
        </authorList>
    </citation>
    <scope>NUCLEOTIDE SEQUENCE [LARGE SCALE GENOMIC DNA]</scope>
    <source>
        <strain evidence="12">CCUG 48316</strain>
    </source>
</reference>
<comment type="pathway">
    <text evidence="2 8">Amino-acid biosynthesis; L-tryptophan biosynthesis; L-tryptophan from chorismate: step 4/5.</text>
</comment>
<dbReference type="EC" id="4.1.1.48" evidence="8"/>
<comment type="similarity">
    <text evidence="8">Belongs to the TrpC family.</text>
</comment>
<dbReference type="GO" id="GO:0004425">
    <property type="term" value="F:indole-3-glycerol-phosphate synthase activity"/>
    <property type="evidence" value="ECO:0007669"/>
    <property type="project" value="UniProtKB-EC"/>
</dbReference>
<dbReference type="InterPro" id="IPR001468">
    <property type="entry name" value="Indole-3-GlycerolPSynthase_CS"/>
</dbReference>
<keyword evidence="5 8" id="KW-0822">Tryptophan biosynthesis</keyword>
<dbReference type="PANTHER" id="PTHR22854:SF2">
    <property type="entry name" value="INDOLE-3-GLYCEROL-PHOSPHATE SYNTHASE"/>
    <property type="match status" value="1"/>
</dbReference>
<keyword evidence="7 8" id="KW-0456">Lyase</keyword>
<gene>
    <name evidence="8 11" type="primary">trpC</name>
    <name evidence="11" type="ORF">ACFQE0_01295</name>
</gene>
<keyword evidence="6 8" id="KW-0057">Aromatic amino acid biosynthesis</keyword>
<evidence type="ECO:0000256" key="3">
    <source>
        <dbReference type="ARBA" id="ARBA00022605"/>
    </source>
</evidence>
<sequence>MTSLTQEAAPEAAPENPERPNVLARIEAYKRREIAEAKLRMPLAKLEKKVAQADPPRGFAEAIRKHRKEGRPALIAEVKKASPSKGLIRADFDPATLAAAYEKGGATCLSVLTDEPSFQGKPDYLVAARAACSLPVLRKDFMFEPYQVYEARAWGADCILVIMACLDDDEAMALVETAHEPNMDVLTEVHDEAELARALPLGTALVGVNNRNLKTFEVSFDNALRLKPGIPDDRIAVAESGIGGHADVVRLAEHGLDTVLVGESLMRHSDVTLATRSLLFGDGAKGKIKA</sequence>
<organism evidence="11 12">
    <name type="scientific">Methylobacterium komagatae</name>
    <dbReference type="NCBI Taxonomy" id="374425"/>
    <lineage>
        <taxon>Bacteria</taxon>
        <taxon>Pseudomonadati</taxon>
        <taxon>Pseudomonadota</taxon>
        <taxon>Alphaproteobacteria</taxon>
        <taxon>Hyphomicrobiales</taxon>
        <taxon>Methylobacteriaceae</taxon>
        <taxon>Methylobacterium</taxon>
    </lineage>
</organism>
<dbReference type="Proteomes" id="UP001596292">
    <property type="component" value="Unassembled WGS sequence"/>
</dbReference>
<dbReference type="InterPro" id="IPR045186">
    <property type="entry name" value="Indole-3-glycerol_P_synth"/>
</dbReference>
<dbReference type="NCBIfam" id="NF001373">
    <property type="entry name" value="PRK00278.1-6"/>
    <property type="match status" value="1"/>
</dbReference>
<evidence type="ECO:0000256" key="7">
    <source>
        <dbReference type="ARBA" id="ARBA00023239"/>
    </source>
</evidence>
<dbReference type="InterPro" id="IPR011060">
    <property type="entry name" value="RibuloseP-bd_barrel"/>
</dbReference>
<dbReference type="RefSeq" id="WP_378966357.1">
    <property type="nucleotide sequence ID" value="NZ_JBHSWN010000001.1"/>
</dbReference>
<evidence type="ECO:0000256" key="2">
    <source>
        <dbReference type="ARBA" id="ARBA00004696"/>
    </source>
</evidence>
<dbReference type="NCBIfam" id="NF001370">
    <property type="entry name" value="PRK00278.1-2"/>
    <property type="match status" value="1"/>
</dbReference>
<feature type="compositionally biased region" description="Low complexity" evidence="9">
    <location>
        <begin position="7"/>
        <end position="21"/>
    </location>
</feature>
<feature type="domain" description="Indole-3-glycerol phosphate synthase" evidence="10">
    <location>
        <begin position="23"/>
        <end position="278"/>
    </location>
</feature>
<dbReference type="HAMAP" id="MF_00134_B">
    <property type="entry name" value="IGPS_B"/>
    <property type="match status" value="1"/>
</dbReference>
<proteinExistence type="inferred from homology"/>
<keyword evidence="12" id="KW-1185">Reference proteome</keyword>
<dbReference type="PROSITE" id="PS00614">
    <property type="entry name" value="IGPS"/>
    <property type="match status" value="1"/>
</dbReference>
<dbReference type="SUPFAM" id="SSF51366">
    <property type="entry name" value="Ribulose-phoshate binding barrel"/>
    <property type="match status" value="1"/>
</dbReference>
<keyword evidence="3 8" id="KW-0028">Amino-acid biosynthesis</keyword>
<dbReference type="NCBIfam" id="NF001377">
    <property type="entry name" value="PRK00278.2-4"/>
    <property type="match status" value="1"/>
</dbReference>
<dbReference type="InterPro" id="IPR013798">
    <property type="entry name" value="Indole-3-glycerol_P_synth_dom"/>
</dbReference>
<protein>
    <recommendedName>
        <fullName evidence="8">Indole-3-glycerol phosphate synthase</fullName>
        <shortName evidence="8">IGPS</shortName>
        <ecNumber evidence="8">4.1.1.48</ecNumber>
    </recommendedName>
</protein>
<dbReference type="Pfam" id="PF00218">
    <property type="entry name" value="IGPS"/>
    <property type="match status" value="1"/>
</dbReference>
<evidence type="ECO:0000256" key="5">
    <source>
        <dbReference type="ARBA" id="ARBA00022822"/>
    </source>
</evidence>
<evidence type="ECO:0000259" key="10">
    <source>
        <dbReference type="Pfam" id="PF00218"/>
    </source>
</evidence>
<comment type="catalytic activity">
    <reaction evidence="1 8">
        <text>1-(2-carboxyphenylamino)-1-deoxy-D-ribulose 5-phosphate + H(+) = (1S,2R)-1-C-(indol-3-yl)glycerol 3-phosphate + CO2 + H2O</text>
        <dbReference type="Rhea" id="RHEA:23476"/>
        <dbReference type="ChEBI" id="CHEBI:15377"/>
        <dbReference type="ChEBI" id="CHEBI:15378"/>
        <dbReference type="ChEBI" id="CHEBI:16526"/>
        <dbReference type="ChEBI" id="CHEBI:58613"/>
        <dbReference type="ChEBI" id="CHEBI:58866"/>
        <dbReference type="EC" id="4.1.1.48"/>
    </reaction>
</comment>
<evidence type="ECO:0000256" key="9">
    <source>
        <dbReference type="SAM" id="MobiDB-lite"/>
    </source>
</evidence>
<name>A0ABW2BD97_9HYPH</name>
<evidence type="ECO:0000313" key="12">
    <source>
        <dbReference type="Proteomes" id="UP001596292"/>
    </source>
</evidence>
<feature type="region of interest" description="Disordered" evidence="9">
    <location>
        <begin position="1"/>
        <end position="21"/>
    </location>
</feature>
<dbReference type="Gene3D" id="3.20.20.70">
    <property type="entry name" value="Aldolase class I"/>
    <property type="match status" value="1"/>
</dbReference>
<evidence type="ECO:0000256" key="4">
    <source>
        <dbReference type="ARBA" id="ARBA00022793"/>
    </source>
</evidence>
<dbReference type="InterPro" id="IPR013785">
    <property type="entry name" value="Aldolase_TIM"/>
</dbReference>
<accession>A0ABW2BD97</accession>
<dbReference type="PANTHER" id="PTHR22854">
    <property type="entry name" value="TRYPTOPHAN BIOSYNTHESIS PROTEIN"/>
    <property type="match status" value="1"/>
</dbReference>
<evidence type="ECO:0000256" key="6">
    <source>
        <dbReference type="ARBA" id="ARBA00023141"/>
    </source>
</evidence>
<comment type="caution">
    <text evidence="11">The sequence shown here is derived from an EMBL/GenBank/DDBJ whole genome shotgun (WGS) entry which is preliminary data.</text>
</comment>
<dbReference type="CDD" id="cd00331">
    <property type="entry name" value="IGPS"/>
    <property type="match status" value="1"/>
</dbReference>
<keyword evidence="4 8" id="KW-0210">Decarboxylase</keyword>
<evidence type="ECO:0000256" key="8">
    <source>
        <dbReference type="HAMAP-Rule" id="MF_00134"/>
    </source>
</evidence>